<dbReference type="InterPro" id="IPR037185">
    <property type="entry name" value="EmrE-like"/>
</dbReference>
<feature type="transmembrane region" description="Helical" evidence="1">
    <location>
        <begin position="237"/>
        <end position="258"/>
    </location>
</feature>
<dbReference type="RefSeq" id="WP_177715132.1">
    <property type="nucleotide sequence ID" value="NZ_JACRSQ010000014.1"/>
</dbReference>
<name>A0A926DVC6_9FIRM</name>
<feature type="transmembrane region" description="Helical" evidence="1">
    <location>
        <begin position="30"/>
        <end position="48"/>
    </location>
</feature>
<feature type="transmembrane region" description="Helical" evidence="1">
    <location>
        <begin position="208"/>
        <end position="231"/>
    </location>
</feature>
<dbReference type="SUPFAM" id="SSF103481">
    <property type="entry name" value="Multidrug resistance efflux transporter EmrE"/>
    <property type="match status" value="2"/>
</dbReference>
<organism evidence="2 3">
    <name type="scientific">Bianquea renquensis</name>
    <dbReference type="NCBI Taxonomy" id="2763661"/>
    <lineage>
        <taxon>Bacteria</taxon>
        <taxon>Bacillati</taxon>
        <taxon>Bacillota</taxon>
        <taxon>Clostridia</taxon>
        <taxon>Eubacteriales</taxon>
        <taxon>Bianqueaceae</taxon>
        <taxon>Bianquea</taxon>
    </lineage>
</organism>
<comment type="caution">
    <text evidence="2">The sequence shown here is derived from an EMBL/GenBank/DDBJ whole genome shotgun (WGS) entry which is preliminary data.</text>
</comment>
<reference evidence="2" key="1">
    <citation type="submission" date="2020-08" db="EMBL/GenBank/DDBJ databases">
        <title>Genome public.</title>
        <authorList>
            <person name="Liu C."/>
            <person name="Sun Q."/>
        </authorList>
    </citation>
    <scope>NUCLEOTIDE SEQUENCE</scope>
    <source>
        <strain evidence="2">NSJ-32</strain>
    </source>
</reference>
<feature type="transmembrane region" description="Helical" evidence="1">
    <location>
        <begin position="60"/>
        <end position="93"/>
    </location>
</feature>
<evidence type="ECO:0000313" key="2">
    <source>
        <dbReference type="EMBL" id="MBC8543930.1"/>
    </source>
</evidence>
<gene>
    <name evidence="2" type="ORF">H8730_10275</name>
</gene>
<keyword evidence="1" id="KW-0472">Membrane</keyword>
<keyword evidence="3" id="KW-1185">Reference proteome</keyword>
<accession>A0A926DVC6</accession>
<protein>
    <recommendedName>
        <fullName evidence="4">EamA domain-containing protein</fullName>
    </recommendedName>
</protein>
<evidence type="ECO:0008006" key="4">
    <source>
        <dbReference type="Google" id="ProtNLM"/>
    </source>
</evidence>
<feature type="transmembrane region" description="Helical" evidence="1">
    <location>
        <begin position="144"/>
        <end position="165"/>
    </location>
</feature>
<dbReference type="EMBL" id="JACRSQ010000014">
    <property type="protein sequence ID" value="MBC8543930.1"/>
    <property type="molecule type" value="Genomic_DNA"/>
</dbReference>
<evidence type="ECO:0000313" key="3">
    <source>
        <dbReference type="Proteomes" id="UP000657006"/>
    </source>
</evidence>
<dbReference type="AlphaFoldDB" id="A0A926DVC6"/>
<feature type="transmembrane region" description="Helical" evidence="1">
    <location>
        <begin position="177"/>
        <end position="196"/>
    </location>
</feature>
<dbReference type="Gene3D" id="1.10.3730.20">
    <property type="match status" value="2"/>
</dbReference>
<evidence type="ECO:0000256" key="1">
    <source>
        <dbReference type="SAM" id="Phobius"/>
    </source>
</evidence>
<dbReference type="Proteomes" id="UP000657006">
    <property type="component" value="Unassembled WGS sequence"/>
</dbReference>
<keyword evidence="1" id="KW-1133">Transmembrane helix</keyword>
<keyword evidence="1" id="KW-0812">Transmembrane</keyword>
<feature type="transmembrane region" description="Helical" evidence="1">
    <location>
        <begin position="113"/>
        <end position="132"/>
    </location>
</feature>
<proteinExistence type="predicted"/>
<sequence>MNYCFLFLTVATLAAQEVFTKQYSTKKTAGAVTYAALVSISALCMFVLSSGFKFRFRQELLGYVLLFTAAYCAATVFLTLAMGCGPLSLTSLIHSYSLMIPTLYGILFLHEKLRVSMCIGMALLVLSLALINYAKSDRKKNVRWLLYVFVAFMGNGLCSTVQKAQQVAFGGQYKNEFMIVSLAGVSVILLICSLFLERKQLLSSIRRGWYLAVPCGILNGLTNLFVLLLSTKIAASLMFPILSGGNVVLTSLISVWGFHEKLNRRQLAGIALGVASIILLSL</sequence>